<protein>
    <submittedName>
        <fullName evidence="2">Uncharacterized protein</fullName>
    </submittedName>
</protein>
<dbReference type="PANTHER" id="PTHR42032">
    <property type="entry name" value="YALI0E30679P"/>
    <property type="match status" value="1"/>
</dbReference>
<gene>
    <name evidence="2" type="ORF">AJ80_08299</name>
</gene>
<comment type="caution">
    <text evidence="2">The sequence shown here is derived from an EMBL/GenBank/DDBJ whole genome shotgun (WGS) entry which is preliminary data.</text>
</comment>
<dbReference type="OrthoDB" id="5422510at2759"/>
<name>A0A2B7XAI6_POLH7</name>
<feature type="compositionally biased region" description="Basic and acidic residues" evidence="1">
    <location>
        <begin position="167"/>
        <end position="184"/>
    </location>
</feature>
<dbReference type="Proteomes" id="UP000224634">
    <property type="component" value="Unassembled WGS sequence"/>
</dbReference>
<evidence type="ECO:0000313" key="3">
    <source>
        <dbReference type="Proteomes" id="UP000224634"/>
    </source>
</evidence>
<dbReference type="AlphaFoldDB" id="A0A2B7XAI6"/>
<keyword evidence="3" id="KW-1185">Reference proteome</keyword>
<feature type="region of interest" description="Disordered" evidence="1">
    <location>
        <begin position="309"/>
        <end position="334"/>
    </location>
</feature>
<reference evidence="2 3" key="1">
    <citation type="submission" date="2017-10" db="EMBL/GenBank/DDBJ databases">
        <title>Comparative genomics in systemic dimorphic fungi from Ajellomycetaceae.</title>
        <authorList>
            <person name="Munoz J.F."/>
            <person name="Mcewen J.G."/>
            <person name="Clay O.K."/>
            <person name="Cuomo C.A."/>
        </authorList>
    </citation>
    <scope>NUCLEOTIDE SEQUENCE [LARGE SCALE GENOMIC DNA]</scope>
    <source>
        <strain evidence="2 3">UAMH7299</strain>
    </source>
</reference>
<accession>A0A2B7XAI6</accession>
<sequence>MASISSKDSSQTGAQPSPPANLRFRPLGRSASAVLAEHPPTPGLRRASTFSDTVSEARQSIKSSTDDLFLPRVDERARTGIHDPESPWQSTPLALALLPALGGLFFTNGSAVLTDISLLVLAAVFLNWSVRLPWDWYHSAQGVGRGGIPRHERFEVNEFGEEQPIESDSHDDKDEKNPTGERHPPRPVFSSTQAHAIASARAQLRLHEVIALASCFICPVAGAWLLHTIRAQLSRPSEGLVSNYNLTVFLLAAEIRPVSHLLKMVQSRTLYLQRIVASNPYEEEKLDSSKVLDLSKRLEELEAHIAESLTQNNSLDDQPPQATASGNQQQIKEQLTEATARISTDVCKTMQPDLDALNRAVRRYEKRTAVSNYEIDARIRELERQMRDVISLATDAQRKRNNNSSNIRGGSVVGGGGGSLLNWMIAMVLLPAQVLWMGLTVFLQTVSLCLRVLGEVVGYSSASSLSSSSSSSLNHNRKQVEEGIGSGNSIGGSSSSAAIRASPSSSSSQRIPKRTSTPTATTVGSRFMRPAV</sequence>
<feature type="region of interest" description="Disordered" evidence="1">
    <location>
        <begin position="160"/>
        <end position="189"/>
    </location>
</feature>
<dbReference type="PANTHER" id="PTHR42032:SF1">
    <property type="entry name" value="YALI0E30679P"/>
    <property type="match status" value="1"/>
</dbReference>
<feature type="compositionally biased region" description="Low complexity" evidence="1">
    <location>
        <begin position="464"/>
        <end position="473"/>
    </location>
</feature>
<feature type="region of interest" description="Disordered" evidence="1">
    <location>
        <begin position="1"/>
        <end position="25"/>
    </location>
</feature>
<dbReference type="EMBL" id="PDNA01000185">
    <property type="protein sequence ID" value="PGH05742.1"/>
    <property type="molecule type" value="Genomic_DNA"/>
</dbReference>
<feature type="compositionally biased region" description="Polar residues" evidence="1">
    <location>
        <begin position="1"/>
        <end position="15"/>
    </location>
</feature>
<dbReference type="STRING" id="1447883.A0A2B7XAI6"/>
<evidence type="ECO:0000256" key="1">
    <source>
        <dbReference type="SAM" id="MobiDB-lite"/>
    </source>
</evidence>
<proteinExistence type="predicted"/>
<feature type="region of interest" description="Disordered" evidence="1">
    <location>
        <begin position="464"/>
        <end position="532"/>
    </location>
</feature>
<feature type="compositionally biased region" description="Low complexity" evidence="1">
    <location>
        <begin position="491"/>
        <end position="508"/>
    </location>
</feature>
<organism evidence="2 3">
    <name type="scientific">Polytolypa hystricis (strain UAMH7299)</name>
    <dbReference type="NCBI Taxonomy" id="1447883"/>
    <lineage>
        <taxon>Eukaryota</taxon>
        <taxon>Fungi</taxon>
        <taxon>Dikarya</taxon>
        <taxon>Ascomycota</taxon>
        <taxon>Pezizomycotina</taxon>
        <taxon>Eurotiomycetes</taxon>
        <taxon>Eurotiomycetidae</taxon>
        <taxon>Onygenales</taxon>
        <taxon>Onygenales incertae sedis</taxon>
        <taxon>Polytolypa</taxon>
    </lineage>
</organism>
<feature type="compositionally biased region" description="Polar residues" evidence="1">
    <location>
        <begin position="514"/>
        <end position="524"/>
    </location>
</feature>
<evidence type="ECO:0000313" key="2">
    <source>
        <dbReference type="EMBL" id="PGH05742.1"/>
    </source>
</evidence>